<protein>
    <submittedName>
        <fullName evidence="2">Uncharacterized protein</fullName>
    </submittedName>
</protein>
<gene>
    <name evidence="2" type="ORF">LYPA_23C003378</name>
</gene>
<dbReference type="Proteomes" id="UP000386466">
    <property type="component" value="Unassembled WGS sequence"/>
</dbReference>
<evidence type="ECO:0000256" key="1">
    <source>
        <dbReference type="SAM" id="SignalP"/>
    </source>
</evidence>
<evidence type="ECO:0000313" key="3">
    <source>
        <dbReference type="Proteomes" id="UP000386466"/>
    </source>
</evidence>
<keyword evidence="1" id="KW-0732">Signal</keyword>
<proteinExistence type="predicted"/>
<accession>A0A485NIW4</accession>
<feature type="signal peptide" evidence="1">
    <location>
        <begin position="1"/>
        <end position="19"/>
    </location>
</feature>
<reference evidence="2 3" key="1">
    <citation type="submission" date="2019-01" db="EMBL/GenBank/DDBJ databases">
        <authorList>
            <person name="Alioto T."/>
            <person name="Alioto T."/>
        </authorList>
    </citation>
    <scope>NUCLEOTIDE SEQUENCE [LARGE SCALE GENOMIC DNA]</scope>
</reference>
<keyword evidence="3" id="KW-1185">Reference proteome</keyword>
<dbReference type="AlphaFoldDB" id="A0A485NIW4"/>
<name>A0A485NIW4_LYNPA</name>
<evidence type="ECO:0000313" key="2">
    <source>
        <dbReference type="EMBL" id="VFV32253.1"/>
    </source>
</evidence>
<organism evidence="2 3">
    <name type="scientific">Lynx pardinus</name>
    <name type="common">Iberian lynx</name>
    <name type="synonym">Felis pardina</name>
    <dbReference type="NCBI Taxonomy" id="191816"/>
    <lineage>
        <taxon>Eukaryota</taxon>
        <taxon>Metazoa</taxon>
        <taxon>Chordata</taxon>
        <taxon>Craniata</taxon>
        <taxon>Vertebrata</taxon>
        <taxon>Euteleostomi</taxon>
        <taxon>Mammalia</taxon>
        <taxon>Eutheria</taxon>
        <taxon>Laurasiatheria</taxon>
        <taxon>Carnivora</taxon>
        <taxon>Feliformia</taxon>
        <taxon>Felidae</taxon>
        <taxon>Felinae</taxon>
        <taxon>Lynx</taxon>
    </lineage>
</organism>
<dbReference type="EMBL" id="CAAGRJ010016572">
    <property type="protein sequence ID" value="VFV32253.1"/>
    <property type="molecule type" value="Genomic_DNA"/>
</dbReference>
<feature type="chain" id="PRO_5019870409" evidence="1">
    <location>
        <begin position="20"/>
        <end position="70"/>
    </location>
</feature>
<sequence>MEFVLGWIFLVALLKGVQCDMQLAESGRDLVKPGGVPNTHLCGLWIHLQYQQQGLSLPGSREGAAVGRIY</sequence>